<evidence type="ECO:0000256" key="1">
    <source>
        <dbReference type="SAM" id="MobiDB-lite"/>
    </source>
</evidence>
<dbReference type="RefSeq" id="WP_060823758.1">
    <property type="nucleotide sequence ID" value="NZ_AP014938.1"/>
</dbReference>
<organism evidence="2">
    <name type="scientific">Rothia mucilaginosa</name>
    <dbReference type="NCBI Taxonomy" id="43675"/>
    <lineage>
        <taxon>Bacteria</taxon>
        <taxon>Bacillati</taxon>
        <taxon>Actinomycetota</taxon>
        <taxon>Actinomycetes</taxon>
        <taxon>Micrococcales</taxon>
        <taxon>Micrococcaceae</taxon>
        <taxon>Rothia</taxon>
    </lineage>
</organism>
<gene>
    <name evidence="2" type="ORF">RM6536_0305</name>
</gene>
<evidence type="ECO:0000313" key="3">
    <source>
        <dbReference type="Proteomes" id="UP000066203"/>
    </source>
</evidence>
<proteinExistence type="predicted"/>
<reference evidence="3" key="1">
    <citation type="submission" date="2015-08" db="EMBL/GenBank/DDBJ databases">
        <title>Complete genome sequence of Rothia mucilaginosa strain NUM-Rm6536.</title>
        <authorList>
            <person name="Nambu T."/>
        </authorList>
    </citation>
    <scope>NUCLEOTIDE SEQUENCE [LARGE SCALE GENOMIC DNA]</scope>
    <source>
        <strain evidence="3">NUM-Rm6536</strain>
    </source>
</reference>
<protein>
    <recommendedName>
        <fullName evidence="4">Cell division protein DivIVA</fullName>
    </recommendedName>
</protein>
<name>A0A0K2RY87_9MICC</name>
<dbReference type="PATRIC" id="fig|43675.28.peg.310"/>
<dbReference type="EMBL" id="AP014938">
    <property type="protein sequence ID" value="BAS19552.1"/>
    <property type="molecule type" value="Genomic_DNA"/>
</dbReference>
<sequence length="195" mass="22459">MASTTRGDGFARAAETEPGYKRSEVDRLFTRLAEDYEKLSGASELPEDLYTSRRIRQVVFREEPGGYQLDVVDRALEKIEERFAKLERSRYIEAYGLDNWERSLVETGELLAGRLERPAGERFRRPSKRRHMGYFVGDVDAICDRVYAQLNSEEPLDPSVVRHAKFRPASGTVSYEESQVDAFLDRCIELLQDLL</sequence>
<dbReference type="Proteomes" id="UP000066203">
    <property type="component" value="Chromosome"/>
</dbReference>
<evidence type="ECO:0008006" key="4">
    <source>
        <dbReference type="Google" id="ProtNLM"/>
    </source>
</evidence>
<feature type="region of interest" description="Disordered" evidence="1">
    <location>
        <begin position="1"/>
        <end position="21"/>
    </location>
</feature>
<accession>A0A0K2RY87</accession>
<evidence type="ECO:0000313" key="2">
    <source>
        <dbReference type="EMBL" id="BAS19552.1"/>
    </source>
</evidence>
<dbReference type="AlphaFoldDB" id="A0A0K2RY87"/>